<dbReference type="GO" id="GO:1905202">
    <property type="term" value="C:methylcrotonoyl-CoA carboxylase complex"/>
    <property type="evidence" value="ECO:0007669"/>
    <property type="project" value="TreeGrafter"/>
</dbReference>
<dbReference type="PANTHER" id="PTHR22855">
    <property type="entry name" value="ACETYL, PROPIONYL, PYRUVATE, AND GLUTACONYL CARBOXYLASE-RELATED"/>
    <property type="match status" value="1"/>
</dbReference>
<evidence type="ECO:0000259" key="4">
    <source>
        <dbReference type="PROSITE" id="PS50989"/>
    </source>
</evidence>
<dbReference type="FunFam" id="3.90.226.10:FF:000004">
    <property type="entry name" value="Methylcrotonoyl-CoA carboxylase beta chain"/>
    <property type="match status" value="1"/>
</dbReference>
<dbReference type="InterPro" id="IPR011763">
    <property type="entry name" value="COA_CT_C"/>
</dbReference>
<name>A0A0K8QRC6_9GAMM</name>
<evidence type="ECO:0000256" key="2">
    <source>
        <dbReference type="ARBA" id="ARBA00046317"/>
    </source>
</evidence>
<dbReference type="InterPro" id="IPR045190">
    <property type="entry name" value="MCCB/AccD1-like"/>
</dbReference>
<reference evidence="6" key="2">
    <citation type="submission" date="2015-08" db="EMBL/GenBank/DDBJ databases">
        <title>Complete DNA Sequence of Pseudomonas syringae pv. actinidiae, the Causal Agent of Kiwifruit Canker Disease.</title>
        <authorList>
            <person name="Rikkerink E.H.A."/>
            <person name="Fineran P.C."/>
        </authorList>
    </citation>
    <scope>NUCLEOTIDE SEQUENCE</scope>
    <source>
        <strain evidence="6">SkMP5</strain>
    </source>
</reference>
<dbReference type="HOGENOM" id="CLU_018822_0_1_6"/>
<dbReference type="Gene3D" id="3.90.226.10">
    <property type="entry name" value="2-enoyl-CoA Hydratase, Chain A, domain 1"/>
    <property type="match status" value="2"/>
</dbReference>
<evidence type="ECO:0000259" key="3">
    <source>
        <dbReference type="PROSITE" id="PS50980"/>
    </source>
</evidence>
<dbReference type="InterPro" id="IPR034733">
    <property type="entry name" value="AcCoA_carboxyl_beta"/>
</dbReference>
<dbReference type="GO" id="GO:0004485">
    <property type="term" value="F:methylcrotonoyl-CoA carboxylase activity"/>
    <property type="evidence" value="ECO:0007669"/>
    <property type="project" value="TreeGrafter"/>
</dbReference>
<dbReference type="AlphaFoldDB" id="A0A0K8QRC6"/>
<accession>A0A0K8QRC6</accession>
<protein>
    <submittedName>
        <fullName evidence="5">Methylcrotonoyl-CoA carboxylase</fullName>
    </submittedName>
</protein>
<feature type="domain" description="CoA carboxyltransferase C-terminal" evidence="4">
    <location>
        <begin position="278"/>
        <end position="527"/>
    </location>
</feature>
<organism evidence="6">
    <name type="scientific">Mizugakiibacter sediminis</name>
    <dbReference type="NCBI Taxonomy" id="1475481"/>
    <lineage>
        <taxon>Bacteria</taxon>
        <taxon>Pseudomonadati</taxon>
        <taxon>Pseudomonadota</taxon>
        <taxon>Gammaproteobacteria</taxon>
        <taxon>Lysobacterales</taxon>
        <taxon>Rhodanobacteraceae</taxon>
        <taxon>Mizugakiibacter</taxon>
    </lineage>
</organism>
<dbReference type="PROSITE" id="PS50980">
    <property type="entry name" value="COA_CT_NTER"/>
    <property type="match status" value="1"/>
</dbReference>
<reference evidence="5" key="1">
    <citation type="submission" date="2015-03" db="EMBL/GenBank/DDBJ databases">
        <title>Draft genome sequence of Mizugakiibacter sediminis skMP5.</title>
        <authorList>
            <person name="Watanabe T."/>
            <person name="Kojima H."/>
            <person name="Fukui M."/>
        </authorList>
    </citation>
    <scope>NUCLEOTIDE SEQUENCE</scope>
    <source>
        <strain evidence="5">SkMP5</strain>
    </source>
</reference>
<dbReference type="FunFam" id="3.90.226.10:FF:000007">
    <property type="entry name" value="Methylcrotonoyl-CoA carboxylase subunit beta"/>
    <property type="match status" value="1"/>
</dbReference>
<evidence type="ECO:0000313" key="6">
    <source>
        <dbReference type="EMBL" id="GAP67494.1"/>
    </source>
</evidence>
<dbReference type="PROSITE" id="PS50989">
    <property type="entry name" value="COA_CT_CTER"/>
    <property type="match status" value="1"/>
</dbReference>
<dbReference type="Pfam" id="PF01039">
    <property type="entry name" value="Carboxyl_trans"/>
    <property type="match status" value="1"/>
</dbReference>
<keyword evidence="7" id="KW-1185">Reference proteome</keyword>
<dbReference type="EMBL" id="DF952378">
    <property type="protein sequence ID" value="GAN44353.1"/>
    <property type="molecule type" value="Genomic_DNA"/>
</dbReference>
<evidence type="ECO:0000256" key="1">
    <source>
        <dbReference type="ARBA" id="ARBA00006102"/>
    </source>
</evidence>
<dbReference type="GO" id="GO:0006552">
    <property type="term" value="P:L-leucine catabolic process"/>
    <property type="evidence" value="ECO:0007669"/>
    <property type="project" value="TreeGrafter"/>
</dbReference>
<dbReference type="InterPro" id="IPR029045">
    <property type="entry name" value="ClpP/crotonase-like_dom_sf"/>
</dbReference>
<proteinExistence type="inferred from homology"/>
<dbReference type="STRING" id="1475481.GCA_000953855_02871"/>
<evidence type="ECO:0000313" key="7">
    <source>
        <dbReference type="Proteomes" id="UP000253740"/>
    </source>
</evidence>
<comment type="pathway">
    <text evidence="2">Amino-acid degradation; L-leucine degradation.</text>
</comment>
<sequence length="535" mass="57779">MSVLATQIDPRSPEFQANHAQLRGLVDDLQRQLERVAEGGGVKAREKHTARGKLLPRERIRALLDPGSPFLELSPLAAHGMYEDAAPAAGIITGIGRVHGVETVVVANDATVKGGTYFPITVKKHLRAQEVALENRLPCVYLVDSGGAFLPLQDEVFPDKEHFGRIFYNQARMSALGIPQIAVVMGSCTAGGAYVPAMSDETIIVREQGTIFLGGPPLVKAATGEVVDAEALGGADVHTAVSGVADHYAENDPHALAIARDIVASLNRRKQVALALREPREPLYAAEELYGIVPRDTRRPFDIREVIARIVDGSEFHEFKARYGKTLVTGFAHIHGYPVGIVANNGILFSESALKGAHFIELCNQRGVPLVFLQNITGFMVGRKYENAGIAKDGAKMVTAVACASVPKFTVIIGGSFGAGNYAMCGRAYGARFLWMWPNARISVMGGEQAASVLATVRRDGLEAAGKAWSAEDEEAFKAPIREQYERQGHPYYASARLWDDGIIDPADTRRVLGLAISASLNAPVEPTRYGVFRM</sequence>
<dbReference type="SUPFAM" id="SSF52096">
    <property type="entry name" value="ClpP/crotonase"/>
    <property type="match status" value="2"/>
</dbReference>
<dbReference type="OrthoDB" id="9803706at2"/>
<feature type="domain" description="CoA carboxyltransferase N-terminal" evidence="3">
    <location>
        <begin position="22"/>
        <end position="278"/>
    </location>
</feature>
<gene>
    <name evidence="5" type="ORF">MBSD_0877</name>
    <name evidence="6" type="ORF">MBSD_n2821</name>
</gene>
<dbReference type="PANTHER" id="PTHR22855:SF13">
    <property type="entry name" value="METHYLCROTONOYL-COA CARBOXYLASE BETA CHAIN, MITOCHONDRIAL"/>
    <property type="match status" value="1"/>
</dbReference>
<evidence type="ECO:0000313" key="5">
    <source>
        <dbReference type="EMBL" id="GAN44353.1"/>
    </source>
</evidence>
<dbReference type="RefSeq" id="WP_062538039.1">
    <property type="nucleotide sequence ID" value="NZ_DF970277.1"/>
</dbReference>
<dbReference type="EMBL" id="DF970277">
    <property type="protein sequence ID" value="GAP67494.1"/>
    <property type="molecule type" value="Genomic_DNA"/>
</dbReference>
<comment type="similarity">
    <text evidence="1">Belongs to the AccD/PCCB family.</text>
</comment>
<dbReference type="InterPro" id="IPR011762">
    <property type="entry name" value="COA_CT_N"/>
</dbReference>
<dbReference type="Proteomes" id="UP000253740">
    <property type="component" value="Unassembled WGS sequence"/>
</dbReference>